<organism evidence="2">
    <name type="scientific">bioreactor metagenome</name>
    <dbReference type="NCBI Taxonomy" id="1076179"/>
    <lineage>
        <taxon>unclassified sequences</taxon>
        <taxon>metagenomes</taxon>
        <taxon>ecological metagenomes</taxon>
    </lineage>
</organism>
<feature type="transmembrane region" description="Helical" evidence="1">
    <location>
        <begin position="49"/>
        <end position="69"/>
    </location>
</feature>
<feature type="transmembrane region" description="Helical" evidence="1">
    <location>
        <begin position="89"/>
        <end position="110"/>
    </location>
</feature>
<keyword evidence="1" id="KW-0472">Membrane</keyword>
<evidence type="ECO:0000256" key="1">
    <source>
        <dbReference type="SAM" id="Phobius"/>
    </source>
</evidence>
<dbReference type="EMBL" id="VSSQ01113323">
    <property type="protein sequence ID" value="MPN49768.1"/>
    <property type="molecule type" value="Genomic_DNA"/>
</dbReference>
<accession>A0A645IEM5</accession>
<evidence type="ECO:0000313" key="2">
    <source>
        <dbReference type="EMBL" id="MPN49768.1"/>
    </source>
</evidence>
<dbReference type="AlphaFoldDB" id="A0A645IEM5"/>
<dbReference type="Pfam" id="PF04020">
    <property type="entry name" value="Phage_holin_4_2"/>
    <property type="match status" value="1"/>
</dbReference>
<sequence length="119" mass="13064">MPGWILRWLLNILAILLTAAIVSGFEVTIWGAIVGSIVLGVVNAVIRPLLIIVTLPLNVVSLGLFTFIINGLMLKLTSVTIIGFELDGFWWAVLSAIVLSLMSFAISFFIDDKYISWGR</sequence>
<dbReference type="InterPro" id="IPR007165">
    <property type="entry name" value="Phage_holin_4_2"/>
</dbReference>
<feature type="transmembrane region" description="Helical" evidence="1">
    <location>
        <begin position="12"/>
        <end position="42"/>
    </location>
</feature>
<keyword evidence="1" id="KW-0812">Transmembrane</keyword>
<evidence type="ECO:0008006" key="3">
    <source>
        <dbReference type="Google" id="ProtNLM"/>
    </source>
</evidence>
<name>A0A645IEM5_9ZZZZ</name>
<proteinExistence type="predicted"/>
<keyword evidence="1" id="KW-1133">Transmembrane helix</keyword>
<comment type="caution">
    <text evidence="2">The sequence shown here is derived from an EMBL/GenBank/DDBJ whole genome shotgun (WGS) entry which is preliminary data.</text>
</comment>
<dbReference type="PANTHER" id="PTHR37309:SF1">
    <property type="entry name" value="SLR0284 PROTEIN"/>
    <property type="match status" value="1"/>
</dbReference>
<protein>
    <recommendedName>
        <fullName evidence="3">Phage holin family protein</fullName>
    </recommendedName>
</protein>
<gene>
    <name evidence="2" type="ORF">SDC9_197390</name>
</gene>
<dbReference type="PANTHER" id="PTHR37309">
    <property type="entry name" value="SLR0284 PROTEIN"/>
    <property type="match status" value="1"/>
</dbReference>
<reference evidence="2" key="1">
    <citation type="submission" date="2019-08" db="EMBL/GenBank/DDBJ databases">
        <authorList>
            <person name="Kucharzyk K."/>
            <person name="Murdoch R.W."/>
            <person name="Higgins S."/>
            <person name="Loffler F."/>
        </authorList>
    </citation>
    <scope>NUCLEOTIDE SEQUENCE</scope>
</reference>